<dbReference type="AlphaFoldDB" id="A0A098GGX4"/>
<dbReference type="CDD" id="cd02440">
    <property type="entry name" value="AdoMet_MTases"/>
    <property type="match status" value="1"/>
</dbReference>
<dbReference type="Gene3D" id="3.40.50.150">
    <property type="entry name" value="Vaccinia Virus protein VP39"/>
    <property type="match status" value="1"/>
</dbReference>
<gene>
    <name evidence="7" type="primary">cfa</name>
    <name evidence="7" type="ORF">LMI_2445</name>
    <name evidence="8" type="ORF">SAMN02982997_01086</name>
</gene>
<dbReference type="PANTHER" id="PTHR43667:SF1">
    <property type="entry name" value="CYCLOPROPANE-FATTY-ACYL-PHOSPHOLIPID SYNTHASE"/>
    <property type="match status" value="1"/>
</dbReference>
<dbReference type="PANTHER" id="PTHR43667">
    <property type="entry name" value="CYCLOPROPANE-FATTY-ACYL-PHOSPHOLIPID SYNTHASE"/>
    <property type="match status" value="1"/>
</dbReference>
<comment type="similarity">
    <text evidence="1">Belongs to the CFA/CMAS family.</text>
</comment>
<dbReference type="EC" id="2.1.1.79" evidence="7"/>
<evidence type="ECO:0000256" key="2">
    <source>
        <dbReference type="ARBA" id="ARBA00022603"/>
    </source>
</evidence>
<dbReference type="EMBL" id="LN614830">
    <property type="protein sequence ID" value="CEG61709.1"/>
    <property type="molecule type" value="Genomic_DNA"/>
</dbReference>
<dbReference type="InterPro" id="IPR003333">
    <property type="entry name" value="CMAS"/>
</dbReference>
<keyword evidence="10" id="KW-1185">Reference proteome</keyword>
<reference evidence="7" key="1">
    <citation type="submission" date="2014-09" db="EMBL/GenBank/DDBJ databases">
        <authorList>
            <person name="GOMEZ-VALERO Laura"/>
        </authorList>
    </citation>
    <scope>NUCLEOTIDE SEQUENCE</scope>
    <source>
        <strain evidence="7">ATCC33218</strain>
    </source>
</reference>
<feature type="active site" evidence="6">
    <location>
        <position position="350"/>
    </location>
</feature>
<dbReference type="STRING" id="451.B6N58_03965"/>
<keyword evidence="4" id="KW-0949">S-adenosyl-L-methionine</keyword>
<evidence type="ECO:0000256" key="1">
    <source>
        <dbReference type="ARBA" id="ARBA00010815"/>
    </source>
</evidence>
<dbReference type="Pfam" id="PF02353">
    <property type="entry name" value="CMAS"/>
    <property type="match status" value="1"/>
</dbReference>
<dbReference type="GO" id="GO:0032259">
    <property type="term" value="P:methylation"/>
    <property type="evidence" value="ECO:0007669"/>
    <property type="project" value="UniProtKB-KW"/>
</dbReference>
<name>A0A098GGX4_LEGMI</name>
<evidence type="ECO:0000256" key="6">
    <source>
        <dbReference type="PIRSR" id="PIRSR003085-1"/>
    </source>
</evidence>
<evidence type="ECO:0000256" key="3">
    <source>
        <dbReference type="ARBA" id="ARBA00022679"/>
    </source>
</evidence>
<reference evidence="9" key="2">
    <citation type="submission" date="2014-09" db="EMBL/GenBank/DDBJ databases">
        <authorList>
            <person name="Gomez-Valero L."/>
        </authorList>
    </citation>
    <scope>NUCLEOTIDE SEQUENCE [LARGE SCALE GENOMIC DNA]</scope>
    <source>
        <strain evidence="9">ATCC33218</strain>
    </source>
</reference>
<evidence type="ECO:0000313" key="9">
    <source>
        <dbReference type="Proteomes" id="UP000032414"/>
    </source>
</evidence>
<evidence type="ECO:0000313" key="10">
    <source>
        <dbReference type="Proteomes" id="UP000182998"/>
    </source>
</evidence>
<dbReference type="HOGENOM" id="CLU_026434_6_0_6"/>
<dbReference type="EMBL" id="FMVN01000005">
    <property type="protein sequence ID" value="SCY21164.1"/>
    <property type="molecule type" value="Genomic_DNA"/>
</dbReference>
<dbReference type="SUPFAM" id="SSF53335">
    <property type="entry name" value="S-adenosyl-L-methionine-dependent methyltransferases"/>
    <property type="match status" value="1"/>
</dbReference>
<dbReference type="InterPro" id="IPR050723">
    <property type="entry name" value="CFA/CMAS"/>
</dbReference>
<protein>
    <submittedName>
        <fullName evidence="7">Cyclopropane-fatty-acyl-phospholipid synthase</fullName>
        <ecNumber evidence="7">2.1.1.79</ecNumber>
    </submittedName>
</protein>
<keyword evidence="2 7" id="KW-0489">Methyltransferase</keyword>
<dbReference type="PIRSF" id="PIRSF003085">
    <property type="entry name" value="CMAS"/>
    <property type="match status" value="1"/>
</dbReference>
<dbReference type="NCBIfam" id="NF008686">
    <property type="entry name" value="PRK11705.1"/>
    <property type="match status" value="1"/>
</dbReference>
<accession>A0A098GGX4</accession>
<dbReference type="GO" id="GO:0008610">
    <property type="term" value="P:lipid biosynthetic process"/>
    <property type="evidence" value="ECO:0007669"/>
    <property type="project" value="InterPro"/>
</dbReference>
<evidence type="ECO:0000313" key="8">
    <source>
        <dbReference type="EMBL" id="SCY21164.1"/>
    </source>
</evidence>
<sequence length="379" mass="44015">MNNMIVSKYIQKALEKAEVTINGDKPYDIRLLDERALKRIITDGTLGLGETYMEGWWECDSLDALSYQLCKGEVYKAVKPNFFHLLYILSTKFINYQTPKRSTQVAQQHYNLDNNLFELMLGKSMAYSCGYWRNATDLDSAQRAKYELVCKKLYLTPEDTLLDIGCGWGGFAGYAAEHYGCKVVGISISSNQISYAKTHYGHLPIEFYIADYRNPSVYNPKKKQFSKIVSIGAFEHFGYKNYADFFELMREQLSDDGLFLLHTIGNNETTIATDRWINKYIFPNGYLPSMVQISHALESIFLVEDWHNFGAYYDNTLLAWNQNFENNWDSLKSRFDTRFYRMWQYYLLMCAGMFRARAAQLWQIVLSKSGLKGGYESIR</sequence>
<reference evidence="8 10" key="3">
    <citation type="submission" date="2016-10" db="EMBL/GenBank/DDBJ databases">
        <authorList>
            <person name="Varghese N."/>
            <person name="Submissions S."/>
        </authorList>
    </citation>
    <scope>NUCLEOTIDE SEQUENCE [LARGE SCALE GENOMIC DNA]</scope>
    <source>
        <strain evidence="8 10">ATCC 33218</strain>
    </source>
</reference>
<evidence type="ECO:0000256" key="5">
    <source>
        <dbReference type="ARBA" id="ARBA00023098"/>
    </source>
</evidence>
<proteinExistence type="inferred from homology"/>
<dbReference type="RefSeq" id="WP_045099902.1">
    <property type="nucleotide sequence ID" value="NZ_CP020614.1"/>
</dbReference>
<keyword evidence="5" id="KW-0443">Lipid metabolism</keyword>
<evidence type="ECO:0000256" key="4">
    <source>
        <dbReference type="ARBA" id="ARBA00022691"/>
    </source>
</evidence>
<dbReference type="PATRIC" id="fig|451.8.peg.2813"/>
<dbReference type="Proteomes" id="UP000032414">
    <property type="component" value="Chromosome I"/>
</dbReference>
<dbReference type="InterPro" id="IPR029063">
    <property type="entry name" value="SAM-dependent_MTases_sf"/>
</dbReference>
<keyword evidence="3 7" id="KW-0808">Transferase</keyword>
<dbReference type="GO" id="GO:0008825">
    <property type="term" value="F:cyclopropane-fatty-acyl-phospholipid synthase activity"/>
    <property type="evidence" value="ECO:0007669"/>
    <property type="project" value="UniProtKB-EC"/>
</dbReference>
<organism evidence="7 9">
    <name type="scientific">Legionella micdadei</name>
    <name type="common">Tatlockia micdadei</name>
    <dbReference type="NCBI Taxonomy" id="451"/>
    <lineage>
        <taxon>Bacteria</taxon>
        <taxon>Pseudomonadati</taxon>
        <taxon>Pseudomonadota</taxon>
        <taxon>Gammaproteobacteria</taxon>
        <taxon>Legionellales</taxon>
        <taxon>Legionellaceae</taxon>
        <taxon>Legionella</taxon>
    </lineage>
</organism>
<dbReference type="Proteomes" id="UP000182998">
    <property type="component" value="Unassembled WGS sequence"/>
</dbReference>
<dbReference type="KEGG" id="tmc:LMI_2445"/>
<evidence type="ECO:0000313" key="7">
    <source>
        <dbReference type="EMBL" id="CEG61709.1"/>
    </source>
</evidence>